<dbReference type="PROSITE" id="PS00922">
    <property type="entry name" value="TRANSGLYCOSYLASE"/>
    <property type="match status" value="1"/>
</dbReference>
<feature type="domain" description="Solute-binding protein family 3/N-terminal" evidence="5">
    <location>
        <begin position="42"/>
        <end position="276"/>
    </location>
</feature>
<dbReference type="InterPro" id="IPR000189">
    <property type="entry name" value="Transglyc_AS"/>
</dbReference>
<keyword evidence="3" id="KW-0732">Signal</keyword>
<keyword evidence="7" id="KW-1185">Reference proteome</keyword>
<dbReference type="Gene3D" id="3.40.190.10">
    <property type="entry name" value="Periplasmic binding protein-like II"/>
    <property type="match status" value="2"/>
</dbReference>
<dbReference type="CDD" id="cd13403">
    <property type="entry name" value="MLTF-like"/>
    <property type="match status" value="1"/>
</dbReference>
<dbReference type="InterPro" id="IPR001638">
    <property type="entry name" value="Solute-binding_3/MltF_N"/>
</dbReference>
<evidence type="ECO:0000256" key="2">
    <source>
        <dbReference type="ARBA" id="ARBA00007734"/>
    </source>
</evidence>
<dbReference type="Pfam" id="PF00497">
    <property type="entry name" value="SBP_bac_3"/>
    <property type="match status" value="1"/>
</dbReference>
<dbReference type="SMART" id="SM00062">
    <property type="entry name" value="PBPb"/>
    <property type="match status" value="1"/>
</dbReference>
<dbReference type="InterPro" id="IPR008258">
    <property type="entry name" value="Transglycosylase_SLT_dom_1"/>
</dbReference>
<evidence type="ECO:0000313" key="7">
    <source>
        <dbReference type="Proteomes" id="UP001168642"/>
    </source>
</evidence>
<evidence type="ECO:0000259" key="5">
    <source>
        <dbReference type="SMART" id="SM00062"/>
    </source>
</evidence>
<dbReference type="Gene3D" id="1.10.530.10">
    <property type="match status" value="1"/>
</dbReference>
<dbReference type="PANTHER" id="PTHR35936:SF19">
    <property type="entry name" value="AMINO-ACID-BINDING PROTEIN YXEM-RELATED"/>
    <property type="match status" value="1"/>
</dbReference>
<gene>
    <name evidence="6" type="ORF">QVZ41_08030</name>
</gene>
<dbReference type="Proteomes" id="UP001168642">
    <property type="component" value="Unassembled WGS sequence"/>
</dbReference>
<proteinExistence type="inferred from homology"/>
<reference evidence="6" key="1">
    <citation type="submission" date="2023-07" db="EMBL/GenBank/DDBJ databases">
        <title>Wenyingzhuangia sp. chi5 genome sequencing and assembly.</title>
        <authorList>
            <person name="Park S."/>
        </authorList>
    </citation>
    <scope>NUCLEOTIDE SEQUENCE</scope>
    <source>
        <strain evidence="6">Chi5</strain>
    </source>
</reference>
<dbReference type="RefSeq" id="WP_302884043.1">
    <property type="nucleotide sequence ID" value="NZ_JAUMIT010000003.1"/>
</dbReference>
<protein>
    <submittedName>
        <fullName evidence="6">Transporter substrate-binding domain-containing protein</fullName>
    </submittedName>
</protein>
<evidence type="ECO:0000256" key="4">
    <source>
        <dbReference type="ARBA" id="ARBA00023237"/>
    </source>
</evidence>
<dbReference type="PANTHER" id="PTHR35936">
    <property type="entry name" value="MEMBRANE-BOUND LYTIC MUREIN TRANSGLYCOSYLASE F"/>
    <property type="match status" value="1"/>
</dbReference>
<keyword evidence="4" id="KW-0472">Membrane</keyword>
<sequence length="469" mass="54524">MVLILCLFLINCEQPKKKNVINKQHILKRDLESIKKDGKLKALTVYSGTSYFLYKGQPMGYEYELLKKLAKHLDLELEMVVVKDLNELITKLNKGEGDILAHGLAITGNRKASVSFTNYLYLTKQVLVQKKPDNWRTMHWHKLENALIQDAIELLQDTVSIREGSSYSERIENLSDELGGNIYIKKLSGKMATDEIIKQVAKGNIKYTISDNNIAKIMASYYPILDIEVPVSFSQRIGWATRINSPKLLNAINLWLEDFRKEVDYNVIYNKYFKNKKNFRRRVKSDFYSLNKEEISPYDALIQKHAEKINWDWRLVASLIYQESRFDPNNSSWANAKGLMQLMPKTAEELGVQDRSDPKQSISGGTKYLRQIWNNFDKIKDSVQRTKFTMASYNCGLYHVKDAQKLAAKKGLDAFVWDDNVEDMILALSHPKNYNNPIIKYGYVRGIEPYNYVNQIFERYAHYTQFINK</sequence>
<dbReference type="Pfam" id="PF01464">
    <property type="entry name" value="SLT"/>
    <property type="match status" value="1"/>
</dbReference>
<comment type="subcellular location">
    <subcellularLocation>
        <location evidence="1">Cell outer membrane</location>
        <topology evidence="1">Peripheral membrane protein</topology>
    </subcellularLocation>
</comment>
<dbReference type="CDD" id="cd01009">
    <property type="entry name" value="PBP2_YfhD_N"/>
    <property type="match status" value="1"/>
</dbReference>
<dbReference type="SUPFAM" id="SSF53850">
    <property type="entry name" value="Periplasmic binding protein-like II"/>
    <property type="match status" value="1"/>
</dbReference>
<dbReference type="EMBL" id="JAUMIT010000003">
    <property type="protein sequence ID" value="MDO3694788.1"/>
    <property type="molecule type" value="Genomic_DNA"/>
</dbReference>
<dbReference type="SUPFAM" id="SSF53955">
    <property type="entry name" value="Lysozyme-like"/>
    <property type="match status" value="1"/>
</dbReference>
<name>A0ABT8VS36_9FLAO</name>
<organism evidence="6 7">
    <name type="scientific">Wenyingzhuangia gilva</name>
    <dbReference type="NCBI Taxonomy" id="3057677"/>
    <lineage>
        <taxon>Bacteria</taxon>
        <taxon>Pseudomonadati</taxon>
        <taxon>Bacteroidota</taxon>
        <taxon>Flavobacteriia</taxon>
        <taxon>Flavobacteriales</taxon>
        <taxon>Flavobacteriaceae</taxon>
        <taxon>Wenyingzhuangia</taxon>
    </lineage>
</organism>
<comment type="caution">
    <text evidence="6">The sequence shown here is derived from an EMBL/GenBank/DDBJ whole genome shotgun (WGS) entry which is preliminary data.</text>
</comment>
<comment type="similarity">
    <text evidence="2">Belongs to the transglycosylase Slt family.</text>
</comment>
<evidence type="ECO:0000313" key="6">
    <source>
        <dbReference type="EMBL" id="MDO3694788.1"/>
    </source>
</evidence>
<keyword evidence="4" id="KW-0998">Cell outer membrane</keyword>
<evidence type="ECO:0000256" key="3">
    <source>
        <dbReference type="ARBA" id="ARBA00022729"/>
    </source>
</evidence>
<dbReference type="InterPro" id="IPR023346">
    <property type="entry name" value="Lysozyme-like_dom_sf"/>
</dbReference>
<evidence type="ECO:0000256" key="1">
    <source>
        <dbReference type="ARBA" id="ARBA00004339"/>
    </source>
</evidence>
<accession>A0ABT8VS36</accession>